<organism evidence="3 4">
    <name type="scientific">Abiotrophia defectiva</name>
    <name type="common">Streptococcus defectivus</name>
    <dbReference type="NCBI Taxonomy" id="46125"/>
    <lineage>
        <taxon>Bacteria</taxon>
        <taxon>Bacillati</taxon>
        <taxon>Bacillota</taxon>
        <taxon>Bacilli</taxon>
        <taxon>Lactobacillales</taxon>
        <taxon>Aerococcaceae</taxon>
        <taxon>Abiotrophia</taxon>
    </lineage>
</organism>
<reference evidence="3" key="1">
    <citation type="submission" date="2020-04" db="EMBL/GenBank/DDBJ databases">
        <title>Deep metagenomics examines the oral microbiome during advanced dental caries in children, revealing novel taxa and co-occurrences with host molecules.</title>
        <authorList>
            <person name="Baker J.L."/>
            <person name="Morton J.T."/>
            <person name="Dinis M."/>
            <person name="Alvarez R."/>
            <person name="Tran N.C."/>
            <person name="Knight R."/>
            <person name="Edlund A."/>
        </authorList>
    </citation>
    <scope>NUCLEOTIDE SEQUENCE</scope>
    <source>
        <strain evidence="3">JCVI_23_bin.16</strain>
    </source>
</reference>
<protein>
    <submittedName>
        <fullName evidence="3">C39 family peptidase</fullName>
    </submittedName>
</protein>
<comment type="caution">
    <text evidence="3">The sequence shown here is derived from an EMBL/GenBank/DDBJ whole genome shotgun (WGS) entry which is preliminary data.</text>
</comment>
<evidence type="ECO:0000256" key="1">
    <source>
        <dbReference type="SAM" id="MobiDB-lite"/>
    </source>
</evidence>
<dbReference type="Pfam" id="PF13529">
    <property type="entry name" value="Peptidase_C39_2"/>
    <property type="match status" value="1"/>
</dbReference>
<gene>
    <name evidence="3" type="ORF">HXK00_01085</name>
</gene>
<evidence type="ECO:0000313" key="4">
    <source>
        <dbReference type="Proteomes" id="UP000757900"/>
    </source>
</evidence>
<dbReference type="Gene3D" id="3.90.70.10">
    <property type="entry name" value="Cysteine proteinases"/>
    <property type="match status" value="1"/>
</dbReference>
<dbReference type="Proteomes" id="UP000757900">
    <property type="component" value="Unassembled WGS sequence"/>
</dbReference>
<dbReference type="EMBL" id="JABZFV010000006">
    <property type="protein sequence ID" value="MBF0934221.1"/>
    <property type="molecule type" value="Genomic_DNA"/>
</dbReference>
<evidence type="ECO:0000313" key="3">
    <source>
        <dbReference type="EMBL" id="MBF0934221.1"/>
    </source>
</evidence>
<feature type="region of interest" description="Disordered" evidence="1">
    <location>
        <begin position="49"/>
        <end position="75"/>
    </location>
</feature>
<evidence type="ECO:0000259" key="2">
    <source>
        <dbReference type="Pfam" id="PF13529"/>
    </source>
</evidence>
<sequence>MRKRRKNTIAVVTFFLLLICGTAIVVFLKENTHQASKLNNQVAGQEHIAQVPSSEVTSTSSTPESSSESESAPFNTVPLQLSDDSLVHSLSKDELSEVLQDIQNQDYQNDLLNAQSDIVAAINKHRQNISELGYLFLPQKPAEVSQLQNVKQLDIPLYLQKDPKWRTLQYGTDTTRQLGENGCAILSLAMIHAYYNPQATVTPQTILDWSKDHYYVHNQGTSWNIFYDFAQSFNYQFTNFGNNFEEAMQAVNQGQAIVATVKPGLFTETGHILVIRGYQDGQVYVNDPNDDPSKMFSIKAIPAQTMMEEGVNYWALSK</sequence>
<dbReference type="AlphaFoldDB" id="A0A929QSF3"/>
<dbReference type="InterPro" id="IPR039564">
    <property type="entry name" value="Peptidase_C39-like"/>
</dbReference>
<accession>A0A929QSF3</accession>
<feature type="domain" description="Peptidase C39-like" evidence="2">
    <location>
        <begin position="153"/>
        <end position="289"/>
    </location>
</feature>
<name>A0A929QSF3_ABIDE</name>
<feature type="compositionally biased region" description="Low complexity" evidence="1">
    <location>
        <begin position="51"/>
        <end position="71"/>
    </location>
</feature>
<proteinExistence type="predicted"/>